<name>A0A3M6QV56_9BURK</name>
<protein>
    <submittedName>
        <fullName evidence="9">ABC transporter permease</fullName>
    </submittedName>
</protein>
<evidence type="ECO:0000313" key="10">
    <source>
        <dbReference type="Proteomes" id="UP000278006"/>
    </source>
</evidence>
<dbReference type="Gene3D" id="1.10.3720.10">
    <property type="entry name" value="MetI-like"/>
    <property type="match status" value="1"/>
</dbReference>
<evidence type="ECO:0000256" key="6">
    <source>
        <dbReference type="ARBA" id="ARBA00023136"/>
    </source>
</evidence>
<dbReference type="SUPFAM" id="SSF161098">
    <property type="entry name" value="MetI-like"/>
    <property type="match status" value="1"/>
</dbReference>
<comment type="similarity">
    <text evidence="7">Belongs to the binding-protein-dependent transport system permease family.</text>
</comment>
<dbReference type="EMBL" id="RDQO01000002">
    <property type="protein sequence ID" value="RMX06906.1"/>
    <property type="molecule type" value="Genomic_DNA"/>
</dbReference>
<dbReference type="Proteomes" id="UP000278006">
    <property type="component" value="Unassembled WGS sequence"/>
</dbReference>
<dbReference type="GO" id="GO:0005886">
    <property type="term" value="C:plasma membrane"/>
    <property type="evidence" value="ECO:0007669"/>
    <property type="project" value="UniProtKB-SubCell"/>
</dbReference>
<comment type="caution">
    <text evidence="9">The sequence shown here is derived from an EMBL/GenBank/DDBJ whole genome shotgun (WGS) entry which is preliminary data.</text>
</comment>
<organism evidence="9 10">
    <name type="scientific">Corticibacter populi</name>
    <dbReference type="NCBI Taxonomy" id="1550736"/>
    <lineage>
        <taxon>Bacteria</taxon>
        <taxon>Pseudomonadati</taxon>
        <taxon>Pseudomonadota</taxon>
        <taxon>Betaproteobacteria</taxon>
        <taxon>Burkholderiales</taxon>
        <taxon>Comamonadaceae</taxon>
        <taxon>Corticibacter</taxon>
    </lineage>
</organism>
<evidence type="ECO:0000256" key="7">
    <source>
        <dbReference type="RuleBase" id="RU363032"/>
    </source>
</evidence>
<feature type="domain" description="ABC transmembrane type-1" evidence="8">
    <location>
        <begin position="57"/>
        <end position="237"/>
    </location>
</feature>
<dbReference type="PANTHER" id="PTHR30151:SF0">
    <property type="entry name" value="ABC TRANSPORTER PERMEASE PROTEIN MJ0413-RELATED"/>
    <property type="match status" value="1"/>
</dbReference>
<keyword evidence="2 7" id="KW-0813">Transport</keyword>
<evidence type="ECO:0000256" key="4">
    <source>
        <dbReference type="ARBA" id="ARBA00022692"/>
    </source>
</evidence>
<keyword evidence="6 7" id="KW-0472">Membrane</keyword>
<proteinExistence type="inferred from homology"/>
<dbReference type="InterPro" id="IPR000515">
    <property type="entry name" value="MetI-like"/>
</dbReference>
<comment type="subcellular location">
    <subcellularLocation>
        <location evidence="1 7">Cell membrane</location>
        <topology evidence="1 7">Multi-pass membrane protein</topology>
    </subcellularLocation>
</comment>
<feature type="transmembrane region" description="Helical" evidence="7">
    <location>
        <begin position="213"/>
        <end position="237"/>
    </location>
</feature>
<keyword evidence="4 7" id="KW-0812">Transmembrane</keyword>
<keyword evidence="3" id="KW-1003">Cell membrane</keyword>
<dbReference type="InterPro" id="IPR035906">
    <property type="entry name" value="MetI-like_sf"/>
</dbReference>
<evidence type="ECO:0000259" key="8">
    <source>
        <dbReference type="PROSITE" id="PS50928"/>
    </source>
</evidence>
<feature type="transmembrane region" description="Helical" evidence="7">
    <location>
        <begin position="65"/>
        <end position="83"/>
    </location>
</feature>
<evidence type="ECO:0000256" key="3">
    <source>
        <dbReference type="ARBA" id="ARBA00022475"/>
    </source>
</evidence>
<gene>
    <name evidence="9" type="ORF">D8I35_08280</name>
</gene>
<dbReference type="CDD" id="cd06261">
    <property type="entry name" value="TM_PBP2"/>
    <property type="match status" value="1"/>
</dbReference>
<evidence type="ECO:0000256" key="1">
    <source>
        <dbReference type="ARBA" id="ARBA00004651"/>
    </source>
</evidence>
<sequence length="255" mass="27597">MPRAAGRILRRVAPVLALLSGWQLLAMALDMEELPGAWQALQTVPQILSSGEDVGSILASLRRMAIGYVLALLMVVPLGLSMGRCQRLARVVNPLAALAYPIPKAALMPIIMLWFGIGDLSKILVIFLGVSLPLLYHSYQGALQVDEKLWWSARAMGMGAVRGMLRVVLPAALPEILLGCRVAVSMALITMISSEMIARQRGAGDLLFNALDMAVYTEVYAMIVIIAVIGLTLDALVEWARRRLTHWTDAQGAAG</sequence>
<evidence type="ECO:0000313" key="9">
    <source>
        <dbReference type="EMBL" id="RMX06906.1"/>
    </source>
</evidence>
<feature type="transmembrane region" description="Helical" evidence="7">
    <location>
        <begin position="95"/>
        <end position="117"/>
    </location>
</feature>
<keyword evidence="5 7" id="KW-1133">Transmembrane helix</keyword>
<feature type="transmembrane region" description="Helical" evidence="7">
    <location>
        <begin position="123"/>
        <end position="143"/>
    </location>
</feature>
<dbReference type="GO" id="GO:0055085">
    <property type="term" value="P:transmembrane transport"/>
    <property type="evidence" value="ECO:0007669"/>
    <property type="project" value="InterPro"/>
</dbReference>
<feature type="transmembrane region" description="Helical" evidence="7">
    <location>
        <begin position="164"/>
        <end position="193"/>
    </location>
</feature>
<evidence type="ECO:0000256" key="5">
    <source>
        <dbReference type="ARBA" id="ARBA00022989"/>
    </source>
</evidence>
<feature type="transmembrane region" description="Helical" evidence="7">
    <location>
        <begin position="12"/>
        <end position="29"/>
    </location>
</feature>
<reference evidence="9 10" key="1">
    <citation type="submission" date="2018-10" db="EMBL/GenBank/DDBJ databases">
        <title>Draft genome of Cortibacter populi DSM10536.</title>
        <authorList>
            <person name="Bernier A.-M."/>
            <person name="Bernard K."/>
        </authorList>
    </citation>
    <scope>NUCLEOTIDE SEQUENCE [LARGE SCALE GENOMIC DNA]</scope>
    <source>
        <strain evidence="9 10">DSM 105136</strain>
    </source>
</reference>
<dbReference type="PROSITE" id="PS50928">
    <property type="entry name" value="ABC_TM1"/>
    <property type="match status" value="1"/>
</dbReference>
<dbReference type="OrthoDB" id="8138334at2"/>
<evidence type="ECO:0000256" key="2">
    <source>
        <dbReference type="ARBA" id="ARBA00022448"/>
    </source>
</evidence>
<dbReference type="PANTHER" id="PTHR30151">
    <property type="entry name" value="ALKANE SULFONATE ABC TRANSPORTER-RELATED, MEMBRANE SUBUNIT"/>
    <property type="match status" value="1"/>
</dbReference>
<dbReference type="AlphaFoldDB" id="A0A3M6QV56"/>
<dbReference type="Pfam" id="PF00528">
    <property type="entry name" value="BPD_transp_1"/>
    <property type="match status" value="1"/>
</dbReference>
<accession>A0A3M6QV56</accession>
<keyword evidence="10" id="KW-1185">Reference proteome</keyword>